<keyword evidence="2" id="KW-1185">Reference proteome</keyword>
<dbReference type="EMBL" id="CM045762">
    <property type="protein sequence ID" value="KAI8010275.1"/>
    <property type="molecule type" value="Genomic_DNA"/>
</dbReference>
<reference evidence="1 2" key="1">
    <citation type="journal article" date="2022" name="Plant J.">
        <title>Chromosome-level genome of Camellia lanceoleosa provides a valuable resource for understanding genome evolution and self-incompatibility.</title>
        <authorList>
            <person name="Gong W."/>
            <person name="Xiao S."/>
            <person name="Wang L."/>
            <person name="Liao Z."/>
            <person name="Chang Y."/>
            <person name="Mo W."/>
            <person name="Hu G."/>
            <person name="Li W."/>
            <person name="Zhao G."/>
            <person name="Zhu H."/>
            <person name="Hu X."/>
            <person name="Ji K."/>
            <person name="Xiang X."/>
            <person name="Song Q."/>
            <person name="Yuan D."/>
            <person name="Jin S."/>
            <person name="Zhang L."/>
        </authorList>
    </citation>
    <scope>NUCLEOTIDE SEQUENCE [LARGE SCALE GENOMIC DNA]</scope>
    <source>
        <strain evidence="1">SQ_2022a</strain>
    </source>
</reference>
<gene>
    <name evidence="1" type="ORF">LOK49_LG06G00612</name>
</gene>
<name>A0ACC0HCZ0_9ERIC</name>
<organism evidence="1 2">
    <name type="scientific">Camellia lanceoleosa</name>
    <dbReference type="NCBI Taxonomy" id="1840588"/>
    <lineage>
        <taxon>Eukaryota</taxon>
        <taxon>Viridiplantae</taxon>
        <taxon>Streptophyta</taxon>
        <taxon>Embryophyta</taxon>
        <taxon>Tracheophyta</taxon>
        <taxon>Spermatophyta</taxon>
        <taxon>Magnoliopsida</taxon>
        <taxon>eudicotyledons</taxon>
        <taxon>Gunneridae</taxon>
        <taxon>Pentapetalae</taxon>
        <taxon>asterids</taxon>
        <taxon>Ericales</taxon>
        <taxon>Theaceae</taxon>
        <taxon>Camellia</taxon>
    </lineage>
</organism>
<evidence type="ECO:0000313" key="1">
    <source>
        <dbReference type="EMBL" id="KAI8010275.1"/>
    </source>
</evidence>
<accession>A0ACC0HCZ0</accession>
<evidence type="ECO:0000313" key="2">
    <source>
        <dbReference type="Proteomes" id="UP001060215"/>
    </source>
</evidence>
<comment type="caution">
    <text evidence="1">The sequence shown here is derived from an EMBL/GenBank/DDBJ whole genome shotgun (WGS) entry which is preliminary data.</text>
</comment>
<proteinExistence type="predicted"/>
<dbReference type="Proteomes" id="UP001060215">
    <property type="component" value="Chromosome 5"/>
</dbReference>
<feature type="non-terminal residue" evidence="1">
    <location>
        <position position="1"/>
    </location>
</feature>
<sequence>IASMPSNNTRFHLDAQRWSTFMLESICSTYVTQITDPILQMYMEAVNLPALSDNSELLSDISGGRCVSYHVLHLLFLSAESYEIHDAELSTPVLRLINVTDSGLHSQVLHGN</sequence>
<protein>
    <submittedName>
        <fullName evidence="1">Uncharacterized protein</fullName>
    </submittedName>
</protein>